<dbReference type="GO" id="GO:0003677">
    <property type="term" value="F:DNA binding"/>
    <property type="evidence" value="ECO:0007669"/>
    <property type="project" value="UniProtKB-KW"/>
</dbReference>
<dbReference type="GO" id="GO:0003700">
    <property type="term" value="F:DNA-binding transcription factor activity"/>
    <property type="evidence" value="ECO:0007669"/>
    <property type="project" value="InterPro"/>
</dbReference>
<protein>
    <submittedName>
        <fullName evidence="7">DNA-binding transcriptional LysR family regulator</fullName>
    </submittedName>
</protein>
<evidence type="ECO:0000259" key="6">
    <source>
        <dbReference type="PROSITE" id="PS50931"/>
    </source>
</evidence>
<comment type="similarity">
    <text evidence="1">Belongs to the LysR transcriptional regulatory family.</text>
</comment>
<comment type="caution">
    <text evidence="7">The sequence shown here is derived from an EMBL/GenBank/DDBJ whole genome shotgun (WGS) entry which is preliminary data.</text>
</comment>
<dbReference type="Proteomes" id="UP000292445">
    <property type="component" value="Unassembled WGS sequence"/>
</dbReference>
<gene>
    <name evidence="7" type="ORF">EV675_1272</name>
</gene>
<dbReference type="Gene3D" id="3.40.190.290">
    <property type="match status" value="1"/>
</dbReference>
<evidence type="ECO:0000313" key="7">
    <source>
        <dbReference type="EMBL" id="RZS85249.1"/>
    </source>
</evidence>
<keyword evidence="5" id="KW-0732">Signal</keyword>
<evidence type="ECO:0000256" key="5">
    <source>
        <dbReference type="SAM" id="SignalP"/>
    </source>
</evidence>
<dbReference type="PANTHER" id="PTHR30419:SF8">
    <property type="entry name" value="NITROGEN ASSIMILATION TRANSCRIPTIONAL ACTIVATOR-RELATED"/>
    <property type="match status" value="1"/>
</dbReference>
<dbReference type="Gene3D" id="1.10.10.10">
    <property type="entry name" value="Winged helix-like DNA-binding domain superfamily/Winged helix DNA-binding domain"/>
    <property type="match status" value="1"/>
</dbReference>
<evidence type="ECO:0000256" key="3">
    <source>
        <dbReference type="ARBA" id="ARBA00023125"/>
    </source>
</evidence>
<dbReference type="PRINTS" id="PR00039">
    <property type="entry name" value="HTHLYSR"/>
</dbReference>
<feature type="chain" id="PRO_5020836748" evidence="5">
    <location>
        <begin position="24"/>
        <end position="301"/>
    </location>
</feature>
<dbReference type="Pfam" id="PF00126">
    <property type="entry name" value="HTH_1"/>
    <property type="match status" value="1"/>
</dbReference>
<dbReference type="InterPro" id="IPR050950">
    <property type="entry name" value="HTH-type_LysR_regulators"/>
</dbReference>
<dbReference type="InterPro" id="IPR036390">
    <property type="entry name" value="WH_DNA-bd_sf"/>
</dbReference>
<accession>A0A4Q7NJU3</accession>
<dbReference type="FunFam" id="1.10.10.10:FF:000001">
    <property type="entry name" value="LysR family transcriptional regulator"/>
    <property type="match status" value="1"/>
</dbReference>
<reference evidence="7 8" key="1">
    <citation type="submission" date="2019-02" db="EMBL/GenBank/DDBJ databases">
        <title>Genomic Encyclopedia of Type Strains, Phase IV (KMG-IV): sequencing the most valuable type-strain genomes for metagenomic binning, comparative biology and taxonomic classification.</title>
        <authorList>
            <person name="Goeker M."/>
        </authorList>
    </citation>
    <scope>NUCLEOTIDE SEQUENCE [LARGE SCALE GENOMIC DNA]</scope>
    <source>
        <strain evidence="7 8">K24</strain>
    </source>
</reference>
<dbReference type="Pfam" id="PF03466">
    <property type="entry name" value="LysR_substrate"/>
    <property type="match status" value="1"/>
</dbReference>
<proteinExistence type="inferred from homology"/>
<dbReference type="AlphaFoldDB" id="A0A4Q7NJU3"/>
<dbReference type="InterPro" id="IPR005119">
    <property type="entry name" value="LysR_subst-bd"/>
</dbReference>
<evidence type="ECO:0000256" key="1">
    <source>
        <dbReference type="ARBA" id="ARBA00009437"/>
    </source>
</evidence>
<name>A0A4Q7NJU3_9BURK</name>
<evidence type="ECO:0000256" key="2">
    <source>
        <dbReference type="ARBA" id="ARBA00023015"/>
    </source>
</evidence>
<keyword evidence="8" id="KW-1185">Reference proteome</keyword>
<dbReference type="InterPro" id="IPR036388">
    <property type="entry name" value="WH-like_DNA-bd_sf"/>
</dbReference>
<dbReference type="PANTHER" id="PTHR30419">
    <property type="entry name" value="HTH-TYPE TRANSCRIPTIONAL REGULATOR YBHD"/>
    <property type="match status" value="1"/>
</dbReference>
<dbReference type="SUPFAM" id="SSF46785">
    <property type="entry name" value="Winged helix' DNA-binding domain"/>
    <property type="match status" value="1"/>
</dbReference>
<keyword evidence="2" id="KW-0805">Transcription regulation</keyword>
<dbReference type="RefSeq" id="WP_165404460.1">
    <property type="nucleotide sequence ID" value="NZ_SGXC01000001.1"/>
</dbReference>
<keyword evidence="3 7" id="KW-0238">DNA-binding</keyword>
<keyword evidence="4" id="KW-0804">Transcription</keyword>
<evidence type="ECO:0000256" key="4">
    <source>
        <dbReference type="ARBA" id="ARBA00023163"/>
    </source>
</evidence>
<dbReference type="InterPro" id="IPR000847">
    <property type="entry name" value="LysR_HTH_N"/>
</dbReference>
<sequence>MVTLRQLHALATLANTGSFTATADALALTQSAVSVTIKELEQQVGVVLVERGRTVRLTAAGKTLCETANRVLADIHRTVAGLRSVGELQGGRIRVAVGPLTAATFFPRALALFRARHPLVAVDVLDVPVEQASQRLAADEVDVAIGSPGASPALATVLRTEPLVRDRMHAVYARGKAPPAPAGGRRMKWQALQHAEVILTDRVSGQWREVFLQLSRAGVALNAVQEVRLYSTALEMVRCGLGMTLLPAFAARHLDAAHYDVRGIEHGDTRWEVHWMMRAAAATTAASEALREAVIEALGSR</sequence>
<feature type="domain" description="HTH lysR-type" evidence="6">
    <location>
        <begin position="2"/>
        <end position="58"/>
    </location>
</feature>
<dbReference type="GO" id="GO:0005829">
    <property type="term" value="C:cytosol"/>
    <property type="evidence" value="ECO:0007669"/>
    <property type="project" value="TreeGrafter"/>
</dbReference>
<dbReference type="SUPFAM" id="SSF53850">
    <property type="entry name" value="Periplasmic binding protein-like II"/>
    <property type="match status" value="1"/>
</dbReference>
<feature type="signal peptide" evidence="5">
    <location>
        <begin position="1"/>
        <end position="23"/>
    </location>
</feature>
<dbReference type="EMBL" id="SGXC01000001">
    <property type="protein sequence ID" value="RZS85249.1"/>
    <property type="molecule type" value="Genomic_DNA"/>
</dbReference>
<dbReference type="PROSITE" id="PS50931">
    <property type="entry name" value="HTH_LYSR"/>
    <property type="match status" value="1"/>
</dbReference>
<evidence type="ECO:0000313" key="8">
    <source>
        <dbReference type="Proteomes" id="UP000292445"/>
    </source>
</evidence>
<organism evidence="7 8">
    <name type="scientific">Pigmentiphaga kullae</name>
    <dbReference type="NCBI Taxonomy" id="151784"/>
    <lineage>
        <taxon>Bacteria</taxon>
        <taxon>Pseudomonadati</taxon>
        <taxon>Pseudomonadota</taxon>
        <taxon>Betaproteobacteria</taxon>
        <taxon>Burkholderiales</taxon>
        <taxon>Alcaligenaceae</taxon>
        <taxon>Pigmentiphaga</taxon>
    </lineage>
</organism>